<dbReference type="Proteomes" id="UP000054279">
    <property type="component" value="Unassembled WGS sequence"/>
</dbReference>
<evidence type="ECO:0000313" key="2">
    <source>
        <dbReference type="EMBL" id="KIJ41508.1"/>
    </source>
</evidence>
<feature type="compositionally biased region" description="Pro residues" evidence="1">
    <location>
        <begin position="61"/>
        <end position="73"/>
    </location>
</feature>
<accession>A0A0C9UET8</accession>
<feature type="region of interest" description="Disordered" evidence="1">
    <location>
        <begin position="49"/>
        <end position="108"/>
    </location>
</feature>
<reference evidence="2 3" key="1">
    <citation type="submission" date="2014-06" db="EMBL/GenBank/DDBJ databases">
        <title>Evolutionary Origins and Diversification of the Mycorrhizal Mutualists.</title>
        <authorList>
            <consortium name="DOE Joint Genome Institute"/>
            <consortium name="Mycorrhizal Genomics Consortium"/>
            <person name="Kohler A."/>
            <person name="Kuo A."/>
            <person name="Nagy L.G."/>
            <person name="Floudas D."/>
            <person name="Copeland A."/>
            <person name="Barry K.W."/>
            <person name="Cichocki N."/>
            <person name="Veneault-Fourrey C."/>
            <person name="LaButti K."/>
            <person name="Lindquist E.A."/>
            <person name="Lipzen A."/>
            <person name="Lundell T."/>
            <person name="Morin E."/>
            <person name="Murat C."/>
            <person name="Riley R."/>
            <person name="Ohm R."/>
            <person name="Sun H."/>
            <person name="Tunlid A."/>
            <person name="Henrissat B."/>
            <person name="Grigoriev I.V."/>
            <person name="Hibbett D.S."/>
            <person name="Martin F."/>
        </authorList>
    </citation>
    <scope>NUCLEOTIDE SEQUENCE [LARGE SCALE GENOMIC DNA]</scope>
    <source>
        <strain evidence="2 3">SS14</strain>
    </source>
</reference>
<evidence type="ECO:0000256" key="1">
    <source>
        <dbReference type="SAM" id="MobiDB-lite"/>
    </source>
</evidence>
<keyword evidence="3" id="KW-1185">Reference proteome</keyword>
<feature type="non-terminal residue" evidence="2">
    <location>
        <position position="196"/>
    </location>
</feature>
<organism evidence="2 3">
    <name type="scientific">Sphaerobolus stellatus (strain SS14)</name>
    <dbReference type="NCBI Taxonomy" id="990650"/>
    <lineage>
        <taxon>Eukaryota</taxon>
        <taxon>Fungi</taxon>
        <taxon>Dikarya</taxon>
        <taxon>Basidiomycota</taxon>
        <taxon>Agaricomycotina</taxon>
        <taxon>Agaricomycetes</taxon>
        <taxon>Phallomycetidae</taxon>
        <taxon>Geastrales</taxon>
        <taxon>Sphaerobolaceae</taxon>
        <taxon>Sphaerobolus</taxon>
    </lineage>
</organism>
<evidence type="ECO:0000313" key="3">
    <source>
        <dbReference type="Proteomes" id="UP000054279"/>
    </source>
</evidence>
<dbReference type="HOGENOM" id="CLU_1391024_0_0_1"/>
<feature type="compositionally biased region" description="Acidic residues" evidence="1">
    <location>
        <begin position="176"/>
        <end position="185"/>
    </location>
</feature>
<proteinExistence type="predicted"/>
<feature type="region of interest" description="Disordered" evidence="1">
    <location>
        <begin position="171"/>
        <end position="196"/>
    </location>
</feature>
<protein>
    <submittedName>
        <fullName evidence="2">Uncharacterized protein</fullName>
    </submittedName>
</protein>
<dbReference type="AlphaFoldDB" id="A0A0C9UET8"/>
<gene>
    <name evidence="2" type="ORF">M422DRAFT_780284</name>
</gene>
<name>A0A0C9UET8_SPHS4</name>
<sequence length="196" mass="21402">MSRLPASTPARITRSFLNKEEAEHALQDVKLSVPIAVFSKDSLTLATRIQPSKKASASDKVPPPPPPPPPPAPMSSSSAAIPPKKRPLPPPPTSTVHSVKKTDSAPSIAKSRHAYSFVSYTELEALASRLGRQETLLSNLSKEKRASRKVVLGMMNGDYEEQRAGLERLKRFQDGNYDEEDDDSEGPSSPKKTRFS</sequence>
<dbReference type="EMBL" id="KN837136">
    <property type="protein sequence ID" value="KIJ41508.1"/>
    <property type="molecule type" value="Genomic_DNA"/>
</dbReference>